<dbReference type="GeneID" id="106815487"/>
<dbReference type="RefSeq" id="XP_014675436.1">
    <property type="nucleotide sequence ID" value="XM_014819950.1"/>
</dbReference>
<keyword evidence="7" id="KW-1185">Reference proteome</keyword>
<dbReference type="Proteomes" id="UP000695022">
    <property type="component" value="Unplaced"/>
</dbReference>
<feature type="region of interest" description="Disordered" evidence="5">
    <location>
        <begin position="50"/>
        <end position="138"/>
    </location>
</feature>
<name>A0ABM1ETB5_PRICU</name>
<evidence type="ECO:0000256" key="5">
    <source>
        <dbReference type="SAM" id="MobiDB-lite"/>
    </source>
</evidence>
<feature type="compositionally biased region" description="Acidic residues" evidence="5">
    <location>
        <begin position="71"/>
        <end position="86"/>
    </location>
</feature>
<proteinExistence type="inferred from homology"/>
<evidence type="ECO:0000256" key="4">
    <source>
        <dbReference type="ARBA" id="ARBA00023242"/>
    </source>
</evidence>
<dbReference type="PANTHER" id="PTHR13237">
    <property type="entry name" value="SOMETHING ABOUT SILENCING PROTEIN 10-RELATED"/>
    <property type="match status" value="1"/>
</dbReference>
<sequence length="492" mass="56127">MVKRKGGKAKGKKEQQSDEEFEQPDATSQQYYYDEVDEFHHNRQKLLLDAGKDLRPVPDDDLEESVLGVESDSDEDDSSGAEDEDNIQDRGVGDSDMDDTGDADVPSREAWGRKKSTYYNADNIDADEGESEEEAARLEEEEALFLQRKMAEQMDEQDFGLDLFKVQPEAVKDEGVPGDEEEKIEVDLSKLSKKEKLELLKRDSPELLGLIDDFRSKMQELKDVLQPLYDLAQSRKVPPGNGALYINAKYNLYLNYCINICFYLVLKAKRTPIHNHPVVKRLVTYRNLINQMVPADEVLKPEIDDILKRLANGEHIPVTELSSSEIPVAVAAASAKPKRDKRVQFKAQVASKKRTEALLDSSNKQDDFEAQFATGGRTWGRKRAFIAEEDNVDVTEAKQRREDGEEGEHEVGDVDEEDMKRPINYQIMKNKGLTPKRKKEQRNPRVKHKEKYRKALVRRKGQVQMARTEMQKYGGEHTGIRAGLKKGIKLKL</sequence>
<dbReference type="PANTHER" id="PTHR13237:SF8">
    <property type="entry name" value="SOMETHING ABOUT SILENCING PROTEIN 10"/>
    <property type="match status" value="1"/>
</dbReference>
<evidence type="ECO:0000256" key="2">
    <source>
        <dbReference type="ARBA" id="ARBA00010979"/>
    </source>
</evidence>
<comment type="subcellular location">
    <subcellularLocation>
        <location evidence="1">Nucleus</location>
    </subcellularLocation>
</comment>
<reference evidence="8" key="1">
    <citation type="submission" date="2025-08" db="UniProtKB">
        <authorList>
            <consortium name="RefSeq"/>
        </authorList>
    </citation>
    <scope>IDENTIFICATION</scope>
</reference>
<organism evidence="7 8">
    <name type="scientific">Priapulus caudatus</name>
    <name type="common">Priapulid worm</name>
    <dbReference type="NCBI Taxonomy" id="37621"/>
    <lineage>
        <taxon>Eukaryota</taxon>
        <taxon>Metazoa</taxon>
        <taxon>Ecdysozoa</taxon>
        <taxon>Scalidophora</taxon>
        <taxon>Priapulida</taxon>
        <taxon>Priapulimorpha</taxon>
        <taxon>Priapulimorphida</taxon>
        <taxon>Priapulidae</taxon>
        <taxon>Priapulus</taxon>
    </lineage>
</organism>
<gene>
    <name evidence="8" type="primary">LOC106815487</name>
</gene>
<evidence type="ECO:0000313" key="8">
    <source>
        <dbReference type="RefSeq" id="XP_014675436.1"/>
    </source>
</evidence>
<feature type="region of interest" description="Disordered" evidence="5">
    <location>
        <begin position="1"/>
        <end position="36"/>
    </location>
</feature>
<keyword evidence="4" id="KW-0539">Nucleus</keyword>
<feature type="domain" description="Sas10 C-terminal" evidence="6">
    <location>
        <begin position="417"/>
        <end position="490"/>
    </location>
</feature>
<evidence type="ECO:0000256" key="3">
    <source>
        <dbReference type="ARBA" id="ARBA00022553"/>
    </source>
</evidence>
<evidence type="ECO:0000313" key="7">
    <source>
        <dbReference type="Proteomes" id="UP000695022"/>
    </source>
</evidence>
<protein>
    <submittedName>
        <fullName evidence="8">Something about silencing protein 10-like</fullName>
    </submittedName>
</protein>
<feature type="compositionally biased region" description="Acidic residues" evidence="5">
    <location>
        <begin position="124"/>
        <end position="138"/>
    </location>
</feature>
<feature type="region of interest" description="Disordered" evidence="5">
    <location>
        <begin position="393"/>
        <end position="412"/>
    </location>
</feature>
<dbReference type="Pfam" id="PF09368">
    <property type="entry name" value="Sas10"/>
    <property type="match status" value="1"/>
</dbReference>
<dbReference type="InterPro" id="IPR018972">
    <property type="entry name" value="Sas10_C_dom"/>
</dbReference>
<feature type="compositionally biased region" description="Basic residues" evidence="5">
    <location>
        <begin position="1"/>
        <end position="11"/>
    </location>
</feature>
<comment type="similarity">
    <text evidence="2">Belongs to the SAS10 family.</text>
</comment>
<evidence type="ECO:0000259" key="6">
    <source>
        <dbReference type="Pfam" id="PF09368"/>
    </source>
</evidence>
<dbReference type="Pfam" id="PF04000">
    <property type="entry name" value="Sas10_Utp3"/>
    <property type="match status" value="1"/>
</dbReference>
<keyword evidence="3" id="KW-0597">Phosphoprotein</keyword>
<evidence type="ECO:0000256" key="1">
    <source>
        <dbReference type="ARBA" id="ARBA00004123"/>
    </source>
</evidence>
<accession>A0ABM1ETB5</accession>
<dbReference type="InterPro" id="IPR007146">
    <property type="entry name" value="Sas10/Utp3/C1D"/>
</dbReference>